<evidence type="ECO:0000256" key="2">
    <source>
        <dbReference type="SAM" id="SignalP"/>
    </source>
</evidence>
<organism evidence="4 5">
    <name type="scientific">Bremerella cremea</name>
    <dbReference type="NCBI Taxonomy" id="1031537"/>
    <lineage>
        <taxon>Bacteria</taxon>
        <taxon>Pseudomonadati</taxon>
        <taxon>Planctomycetota</taxon>
        <taxon>Planctomycetia</taxon>
        <taxon>Pirellulales</taxon>
        <taxon>Pirellulaceae</taxon>
        <taxon>Bremerella</taxon>
    </lineage>
</organism>
<dbReference type="PANTHER" id="PTHR34512:SF30">
    <property type="entry name" value="OUTER MEMBRANE PROTEIN ASSEMBLY FACTOR BAMB"/>
    <property type="match status" value="1"/>
</dbReference>
<dbReference type="SMART" id="SM00564">
    <property type="entry name" value="PQQ"/>
    <property type="match status" value="4"/>
</dbReference>
<sequence length="418" mass="45989">MKTLLPTTIALLALFSSSTLADNWPSWRGPDNQGISYEKNVPVEWSKDKNIAWRLEMPGAAGSTPIVWEDNIFLTSVAGDDLVLMCIGTDGQEKWRSKLGSGNRDVRGDEGNSAAPSPSTDGKYVWAFFTNGSLGCFDFEGNEIWQFDVEDRYGEFDIQFGMTSTPVVHGDKLYLQLIHSGGAKVVALDKATGKEVWAVARPSDARAECEHSYASPIVYDGPEAKFLLTHGADYSIAYDLETGEELWRVGGLHPPGRYDVTLRFVSSPVAKDGMVVVPSAKRGITAAVKTTSKGNITDKKEDYFWTFDVTPDVPSPLIVDDYVYLCRENGNLIALDKATGKQLYEERTNRIRHRASPVYADGKIYLTGRDGMVTVVQAGPEFKIIAQNEIGEAIAASPVFSNGRIYLRTFDALWAIGE</sequence>
<evidence type="ECO:0000313" key="5">
    <source>
        <dbReference type="Proteomes" id="UP000253562"/>
    </source>
</evidence>
<dbReference type="InterPro" id="IPR002372">
    <property type="entry name" value="PQQ_rpt_dom"/>
</dbReference>
<dbReference type="InterPro" id="IPR011047">
    <property type="entry name" value="Quinoprotein_ADH-like_sf"/>
</dbReference>
<dbReference type="OrthoDB" id="244732at2"/>
<dbReference type="AlphaFoldDB" id="A0A368KLI7"/>
<keyword evidence="2" id="KW-0732">Signal</keyword>
<dbReference type="InterPro" id="IPR018391">
    <property type="entry name" value="PQQ_b-propeller_rpt"/>
</dbReference>
<feature type="region of interest" description="Disordered" evidence="1">
    <location>
        <begin position="97"/>
        <end position="119"/>
    </location>
</feature>
<evidence type="ECO:0000256" key="1">
    <source>
        <dbReference type="SAM" id="MobiDB-lite"/>
    </source>
</evidence>
<dbReference type="Pfam" id="PF13360">
    <property type="entry name" value="PQQ_2"/>
    <property type="match status" value="2"/>
</dbReference>
<name>A0A368KLI7_9BACT</name>
<dbReference type="RefSeq" id="WP_114371281.1">
    <property type="nucleotide sequence ID" value="NZ_QPEX01000044.1"/>
</dbReference>
<accession>A0A368KLI7</accession>
<protein>
    <submittedName>
        <fullName evidence="4">Pyrrolo-quinoline quinone</fullName>
    </submittedName>
</protein>
<feature type="domain" description="Pyrrolo-quinoline quinone repeat" evidence="3">
    <location>
        <begin position="131"/>
        <end position="288"/>
    </location>
</feature>
<dbReference type="Proteomes" id="UP000253562">
    <property type="component" value="Unassembled WGS sequence"/>
</dbReference>
<dbReference type="PANTHER" id="PTHR34512">
    <property type="entry name" value="CELL SURFACE PROTEIN"/>
    <property type="match status" value="1"/>
</dbReference>
<dbReference type="EMBL" id="QPEX01000044">
    <property type="protein sequence ID" value="RCS42081.1"/>
    <property type="molecule type" value="Genomic_DNA"/>
</dbReference>
<dbReference type="SUPFAM" id="SSF50998">
    <property type="entry name" value="Quinoprotein alcohol dehydrogenase-like"/>
    <property type="match status" value="1"/>
</dbReference>
<comment type="caution">
    <text evidence="4">The sequence shown here is derived from an EMBL/GenBank/DDBJ whole genome shotgun (WGS) entry which is preliminary data.</text>
</comment>
<proteinExistence type="predicted"/>
<feature type="domain" description="Pyrrolo-quinoline quinone repeat" evidence="3">
    <location>
        <begin position="305"/>
        <end position="410"/>
    </location>
</feature>
<reference evidence="4 5" key="1">
    <citation type="submission" date="2018-07" db="EMBL/GenBank/DDBJ databases">
        <title>Comparative genomes isolates from brazilian mangrove.</title>
        <authorList>
            <person name="De Araujo J.E."/>
            <person name="Taketani R.G."/>
            <person name="Silva M.C.P."/>
            <person name="Lourenco M.V."/>
            <person name="Oliveira V.M."/>
            <person name="Andreote F.D."/>
        </authorList>
    </citation>
    <scope>NUCLEOTIDE SEQUENCE [LARGE SCALE GENOMIC DNA]</scope>
    <source>
        <strain evidence="4 5">HEX PRIS-MGV</strain>
    </source>
</reference>
<gene>
    <name evidence="4" type="ORF">DTL42_19830</name>
</gene>
<feature type="chain" id="PRO_5017042740" evidence="2">
    <location>
        <begin position="22"/>
        <end position="418"/>
    </location>
</feature>
<dbReference type="InterPro" id="IPR015943">
    <property type="entry name" value="WD40/YVTN_repeat-like_dom_sf"/>
</dbReference>
<feature type="signal peptide" evidence="2">
    <location>
        <begin position="1"/>
        <end position="21"/>
    </location>
</feature>
<evidence type="ECO:0000313" key="4">
    <source>
        <dbReference type="EMBL" id="RCS42081.1"/>
    </source>
</evidence>
<evidence type="ECO:0000259" key="3">
    <source>
        <dbReference type="Pfam" id="PF13360"/>
    </source>
</evidence>
<dbReference type="Gene3D" id="2.130.10.10">
    <property type="entry name" value="YVTN repeat-like/Quinoprotein amine dehydrogenase"/>
    <property type="match status" value="1"/>
</dbReference>